<dbReference type="PROSITE" id="PS50835">
    <property type="entry name" value="IG_LIKE"/>
    <property type="match status" value="2"/>
</dbReference>
<dbReference type="PANTHER" id="PTHR25466:SF14">
    <property type="entry name" value="BUTYROPHILIN SUBFAMILY 2 MEMBER A2-LIKE-RELATED"/>
    <property type="match status" value="1"/>
</dbReference>
<dbReference type="InterPro" id="IPR013783">
    <property type="entry name" value="Ig-like_fold"/>
</dbReference>
<evidence type="ECO:0000256" key="5">
    <source>
        <dbReference type="ARBA" id="ARBA00022989"/>
    </source>
</evidence>
<feature type="chain" id="PRO_5044598047" description="Ig-like domain-containing protein" evidence="11">
    <location>
        <begin position="23"/>
        <end position="298"/>
    </location>
</feature>
<evidence type="ECO:0000313" key="13">
    <source>
        <dbReference type="Ensembl" id="ENSAPOP00000032535.1"/>
    </source>
</evidence>
<dbReference type="GO" id="GO:0007166">
    <property type="term" value="P:cell surface receptor signaling pathway"/>
    <property type="evidence" value="ECO:0007669"/>
    <property type="project" value="TreeGrafter"/>
</dbReference>
<sequence length="298" mass="33624">MTVMKFSVCFLILNFLWTSSRGDTVEHVCDVREQCILPCTFKVGDEVVIHWILLKSGNIQAHSYFHNKDQVGLQDQRFRDRTSLFTDQISKGNASLKLTEVKLQDEGRYKCYTSTIRENKESFVNLKVEASFSGSSSETKLTCGTSKTPQMDLIWRFNHSQTIVDWKRTSSSYTVSEGWRQQVKDVSESGDITLKDLSSDQEGTYTCELSDAEETLITDTPVTLSGGKTANIHIWGTYMGNLHLLSDAEVTSNTILKLTEAKMMPKLGKANILGFIIMFFHIFHSIFQSNGCLSCCSK</sequence>
<dbReference type="PANTHER" id="PTHR25466">
    <property type="entry name" value="T-LYMPHOCYTE ACTIVATION ANTIGEN"/>
    <property type="match status" value="1"/>
</dbReference>
<evidence type="ECO:0000256" key="10">
    <source>
        <dbReference type="ARBA" id="ARBA00023319"/>
    </source>
</evidence>
<dbReference type="GO" id="GO:0042130">
    <property type="term" value="P:negative regulation of T cell proliferation"/>
    <property type="evidence" value="ECO:0007669"/>
    <property type="project" value="TreeGrafter"/>
</dbReference>
<dbReference type="GO" id="GO:0042102">
    <property type="term" value="P:positive regulation of T cell proliferation"/>
    <property type="evidence" value="ECO:0007669"/>
    <property type="project" value="TreeGrafter"/>
</dbReference>
<dbReference type="GO" id="GO:0031295">
    <property type="term" value="P:T cell costimulation"/>
    <property type="evidence" value="ECO:0007669"/>
    <property type="project" value="TreeGrafter"/>
</dbReference>
<dbReference type="InterPro" id="IPR036179">
    <property type="entry name" value="Ig-like_dom_sf"/>
</dbReference>
<organism evidence="13 14">
    <name type="scientific">Acanthochromis polyacanthus</name>
    <name type="common">spiny chromis</name>
    <dbReference type="NCBI Taxonomy" id="80966"/>
    <lineage>
        <taxon>Eukaryota</taxon>
        <taxon>Metazoa</taxon>
        <taxon>Chordata</taxon>
        <taxon>Craniata</taxon>
        <taxon>Vertebrata</taxon>
        <taxon>Euteleostomi</taxon>
        <taxon>Actinopterygii</taxon>
        <taxon>Neopterygii</taxon>
        <taxon>Teleostei</taxon>
        <taxon>Neoteleostei</taxon>
        <taxon>Acanthomorphata</taxon>
        <taxon>Ovalentaria</taxon>
        <taxon>Pomacentridae</taxon>
        <taxon>Acanthochromis</taxon>
    </lineage>
</organism>
<evidence type="ECO:0000313" key="14">
    <source>
        <dbReference type="Proteomes" id="UP000257200"/>
    </source>
</evidence>
<dbReference type="GO" id="GO:0006955">
    <property type="term" value="P:immune response"/>
    <property type="evidence" value="ECO:0007669"/>
    <property type="project" value="TreeGrafter"/>
</dbReference>
<evidence type="ECO:0000256" key="6">
    <source>
        <dbReference type="ARBA" id="ARBA00023136"/>
    </source>
</evidence>
<dbReference type="SUPFAM" id="SSF48726">
    <property type="entry name" value="Immunoglobulin"/>
    <property type="match status" value="2"/>
</dbReference>
<keyword evidence="4 11" id="KW-0732">Signal</keyword>
<feature type="domain" description="Ig-like" evidence="12">
    <location>
        <begin position="22"/>
        <end position="133"/>
    </location>
</feature>
<name>A0A3Q1HXZ4_9TELE</name>
<dbReference type="AlphaFoldDB" id="A0A3Q1HXZ4"/>
<dbReference type="GO" id="GO:0009897">
    <property type="term" value="C:external side of plasma membrane"/>
    <property type="evidence" value="ECO:0007669"/>
    <property type="project" value="TreeGrafter"/>
</dbReference>
<evidence type="ECO:0000256" key="7">
    <source>
        <dbReference type="ARBA" id="ARBA00023157"/>
    </source>
</evidence>
<dbReference type="STRING" id="80966.ENSAPOP00000032538"/>
<dbReference type="Ensembl" id="ENSAPOT00000026562.1">
    <property type="protein sequence ID" value="ENSAPOP00000032535.1"/>
    <property type="gene ID" value="ENSAPOG00000020507.1"/>
</dbReference>
<keyword evidence="10" id="KW-0393">Immunoglobulin domain</keyword>
<feature type="signal peptide" evidence="11">
    <location>
        <begin position="1"/>
        <end position="22"/>
    </location>
</feature>
<dbReference type="Ensembl" id="ENSAPOT00000026576.1">
    <property type="protein sequence ID" value="ENSAPOP00000032538.1"/>
    <property type="gene ID" value="ENSAPOG00000020507.1"/>
</dbReference>
<dbReference type="SMART" id="SM00409">
    <property type="entry name" value="IG"/>
    <property type="match status" value="2"/>
</dbReference>
<dbReference type="Gene3D" id="2.60.40.10">
    <property type="entry name" value="Immunoglobulins"/>
    <property type="match status" value="2"/>
</dbReference>
<dbReference type="InterPro" id="IPR013106">
    <property type="entry name" value="Ig_V-set"/>
</dbReference>
<keyword evidence="3" id="KW-0812">Transmembrane</keyword>
<keyword evidence="9" id="KW-0325">Glycoprotein</keyword>
<dbReference type="InterPro" id="IPR003599">
    <property type="entry name" value="Ig_sub"/>
</dbReference>
<protein>
    <recommendedName>
        <fullName evidence="12">Ig-like domain-containing protein</fullName>
    </recommendedName>
</protein>
<keyword evidence="5" id="KW-1133">Transmembrane helix</keyword>
<evidence type="ECO:0000259" key="12">
    <source>
        <dbReference type="PROSITE" id="PS50835"/>
    </source>
</evidence>
<evidence type="ECO:0000256" key="9">
    <source>
        <dbReference type="ARBA" id="ARBA00023180"/>
    </source>
</evidence>
<evidence type="ECO:0000256" key="1">
    <source>
        <dbReference type="ARBA" id="ARBA00004251"/>
    </source>
</evidence>
<dbReference type="FunFam" id="2.60.40.10:FF:000142">
    <property type="entry name" value="V-set domain-containing T-cell activation inhibitor 1"/>
    <property type="match status" value="1"/>
</dbReference>
<evidence type="ECO:0000256" key="8">
    <source>
        <dbReference type="ARBA" id="ARBA00023170"/>
    </source>
</evidence>
<evidence type="ECO:0000256" key="3">
    <source>
        <dbReference type="ARBA" id="ARBA00022692"/>
    </source>
</evidence>
<reference evidence="13" key="1">
    <citation type="submission" date="2025-05" db="UniProtKB">
        <authorList>
            <consortium name="Ensembl"/>
        </authorList>
    </citation>
    <scope>IDENTIFICATION</scope>
</reference>
<accession>A0A3Q1HXZ4</accession>
<dbReference type="GO" id="GO:0071222">
    <property type="term" value="P:cellular response to lipopolysaccharide"/>
    <property type="evidence" value="ECO:0007669"/>
    <property type="project" value="TreeGrafter"/>
</dbReference>
<evidence type="ECO:0000256" key="4">
    <source>
        <dbReference type="ARBA" id="ARBA00022729"/>
    </source>
</evidence>
<keyword evidence="7" id="KW-1015">Disulfide bond</keyword>
<keyword evidence="8" id="KW-0675">Receptor</keyword>
<dbReference type="InterPro" id="IPR051713">
    <property type="entry name" value="T-cell_Activation_Regulation"/>
</dbReference>
<evidence type="ECO:0000256" key="11">
    <source>
        <dbReference type="SAM" id="SignalP"/>
    </source>
</evidence>
<dbReference type="Proteomes" id="UP000257200">
    <property type="component" value="Unplaced"/>
</dbReference>
<keyword evidence="2" id="KW-1003">Cell membrane</keyword>
<keyword evidence="6" id="KW-0472">Membrane</keyword>
<feature type="domain" description="Ig-like" evidence="12">
    <location>
        <begin position="134"/>
        <end position="223"/>
    </location>
</feature>
<dbReference type="Pfam" id="PF07686">
    <property type="entry name" value="V-set"/>
    <property type="match status" value="1"/>
</dbReference>
<evidence type="ECO:0000256" key="2">
    <source>
        <dbReference type="ARBA" id="ARBA00022475"/>
    </source>
</evidence>
<dbReference type="InterPro" id="IPR007110">
    <property type="entry name" value="Ig-like_dom"/>
</dbReference>
<keyword evidence="14" id="KW-1185">Reference proteome</keyword>
<dbReference type="GeneTree" id="ENSGT00940000162944"/>
<comment type="subcellular location">
    <subcellularLocation>
        <location evidence="1">Cell membrane</location>
        <topology evidence="1">Single-pass type I membrane protein</topology>
    </subcellularLocation>
</comment>
<proteinExistence type="predicted"/>